<dbReference type="AlphaFoldDB" id="A0AAD5BG79"/>
<evidence type="ECO:0000313" key="3">
    <source>
        <dbReference type="Proteomes" id="UP001204833"/>
    </source>
</evidence>
<dbReference type="GeneID" id="76149910"/>
<sequence length="106" mass="11857">MFSRLSKRITTQRFQHTATKQASSVPFNNKFNFNLNPPPVHEYWNAYNSSVLFAFVPVFLGIAYAAKYIGVNLEGNAGLLEFANAENSPIKSIKFGEPQLAKVSED</sequence>
<dbReference type="EMBL" id="JAIHNG010000083">
    <property type="protein sequence ID" value="KAI5960919.1"/>
    <property type="molecule type" value="Genomic_DNA"/>
</dbReference>
<name>A0AAD5BG79_9ASCO</name>
<reference evidence="2 3" key="1">
    <citation type="journal article" date="2022" name="DNA Res.">
        <title>Genome analysis of five recently described species of the CUG-Ser clade uncovers Candida theae as a new hybrid lineage with pathogenic potential in the Candida parapsilosis species complex.</title>
        <authorList>
            <person name="Mixao V."/>
            <person name="Del Olmo V."/>
            <person name="Hegedusova E."/>
            <person name="Saus E."/>
            <person name="Pryszcz L."/>
            <person name="Cillingova A."/>
            <person name="Nosek J."/>
            <person name="Gabaldon T."/>
        </authorList>
    </citation>
    <scope>NUCLEOTIDE SEQUENCE [LARGE SCALE GENOMIC DNA]</scope>
    <source>
        <strain evidence="2 3">CBS 12239</strain>
    </source>
</reference>
<dbReference type="RefSeq" id="XP_051609672.1">
    <property type="nucleotide sequence ID" value="XM_051751101.1"/>
</dbReference>
<keyword evidence="3" id="KW-1185">Reference proteome</keyword>
<proteinExistence type="predicted"/>
<dbReference type="Proteomes" id="UP001204833">
    <property type="component" value="Unassembled WGS sequence"/>
</dbReference>
<keyword evidence="1" id="KW-1133">Transmembrane helix</keyword>
<comment type="caution">
    <text evidence="2">The sequence shown here is derived from an EMBL/GenBank/DDBJ whole genome shotgun (WGS) entry which is preliminary data.</text>
</comment>
<gene>
    <name evidence="2" type="ORF">KGF57_001851</name>
</gene>
<evidence type="ECO:0000256" key="1">
    <source>
        <dbReference type="SAM" id="Phobius"/>
    </source>
</evidence>
<feature type="transmembrane region" description="Helical" evidence="1">
    <location>
        <begin position="46"/>
        <end position="66"/>
    </location>
</feature>
<keyword evidence="1" id="KW-0812">Transmembrane</keyword>
<organism evidence="2 3">
    <name type="scientific">Candida theae</name>
    <dbReference type="NCBI Taxonomy" id="1198502"/>
    <lineage>
        <taxon>Eukaryota</taxon>
        <taxon>Fungi</taxon>
        <taxon>Dikarya</taxon>
        <taxon>Ascomycota</taxon>
        <taxon>Saccharomycotina</taxon>
        <taxon>Pichiomycetes</taxon>
        <taxon>Debaryomycetaceae</taxon>
        <taxon>Candida/Lodderomyces clade</taxon>
        <taxon>Candida</taxon>
    </lineage>
</organism>
<keyword evidence="1" id="KW-0472">Membrane</keyword>
<evidence type="ECO:0000313" key="2">
    <source>
        <dbReference type="EMBL" id="KAI5960919.1"/>
    </source>
</evidence>
<protein>
    <submittedName>
        <fullName evidence="2">Uncharacterized protein</fullName>
    </submittedName>
</protein>
<accession>A0AAD5BG79</accession>